<dbReference type="InterPro" id="IPR001164">
    <property type="entry name" value="ArfGAP_dom"/>
</dbReference>
<dbReference type="GO" id="GO:0005096">
    <property type="term" value="F:GTPase activator activity"/>
    <property type="evidence" value="ECO:0007669"/>
    <property type="project" value="UniProtKB-KW"/>
</dbReference>
<feature type="region of interest" description="Disordered" evidence="8">
    <location>
        <begin position="156"/>
        <end position="208"/>
    </location>
</feature>
<dbReference type="RefSeq" id="XP_032814158.1">
    <property type="nucleotide sequence ID" value="XM_032958267.1"/>
</dbReference>
<evidence type="ECO:0000256" key="1">
    <source>
        <dbReference type="ARBA" id="ARBA00004255"/>
    </source>
</evidence>
<keyword evidence="4 7" id="KW-0863">Zinc-finger</keyword>
<protein>
    <submittedName>
        <fullName evidence="11">ADP-ribosylation factor GTPase-activating protein 2 isoform X1</fullName>
    </submittedName>
</protein>
<gene>
    <name evidence="11" type="primary">ARFGAP2</name>
</gene>
<keyword evidence="5" id="KW-0862">Zinc</keyword>
<keyword evidence="2" id="KW-0343">GTPase activation</keyword>
<dbReference type="InterPro" id="IPR038508">
    <property type="entry name" value="ArfGAP_dom_sf"/>
</dbReference>
<name>A0AAJ7TCI3_PETMA</name>
<feature type="domain" description="Arf-GAP" evidence="9">
    <location>
        <begin position="10"/>
        <end position="116"/>
    </location>
</feature>
<proteinExistence type="predicted"/>
<dbReference type="Pfam" id="PF01412">
    <property type="entry name" value="ArfGap"/>
    <property type="match status" value="1"/>
</dbReference>
<dbReference type="PROSITE" id="PS50115">
    <property type="entry name" value="ARFGAP"/>
    <property type="match status" value="1"/>
</dbReference>
<dbReference type="KEGG" id="pmrn:116944571"/>
<evidence type="ECO:0000256" key="3">
    <source>
        <dbReference type="ARBA" id="ARBA00022723"/>
    </source>
</evidence>
<evidence type="ECO:0000256" key="2">
    <source>
        <dbReference type="ARBA" id="ARBA00022468"/>
    </source>
</evidence>
<feature type="region of interest" description="Disordered" evidence="8">
    <location>
        <begin position="267"/>
        <end position="295"/>
    </location>
</feature>
<organism evidence="10 11">
    <name type="scientific">Petromyzon marinus</name>
    <name type="common">Sea lamprey</name>
    <dbReference type="NCBI Taxonomy" id="7757"/>
    <lineage>
        <taxon>Eukaryota</taxon>
        <taxon>Metazoa</taxon>
        <taxon>Chordata</taxon>
        <taxon>Craniata</taxon>
        <taxon>Vertebrata</taxon>
        <taxon>Cyclostomata</taxon>
        <taxon>Hyperoartia</taxon>
        <taxon>Petromyzontiformes</taxon>
        <taxon>Petromyzontidae</taxon>
        <taxon>Petromyzon</taxon>
    </lineage>
</organism>
<dbReference type="AlphaFoldDB" id="A0AAJ7TCI3"/>
<evidence type="ECO:0000256" key="4">
    <source>
        <dbReference type="ARBA" id="ARBA00022771"/>
    </source>
</evidence>
<evidence type="ECO:0000313" key="10">
    <source>
        <dbReference type="Proteomes" id="UP001318040"/>
    </source>
</evidence>
<dbReference type="PANTHER" id="PTHR45686">
    <property type="entry name" value="ADP-RIBOSYLATION FACTOR GTPASE ACTIVATING PROTEIN 3, ISOFORM H-RELATED"/>
    <property type="match status" value="1"/>
</dbReference>
<dbReference type="SMART" id="SM00105">
    <property type="entry name" value="ArfGap"/>
    <property type="match status" value="1"/>
</dbReference>
<accession>A0AAJ7TCI3</accession>
<evidence type="ECO:0000256" key="5">
    <source>
        <dbReference type="ARBA" id="ARBA00022833"/>
    </source>
</evidence>
<dbReference type="GO" id="GO:0000139">
    <property type="term" value="C:Golgi membrane"/>
    <property type="evidence" value="ECO:0007669"/>
    <property type="project" value="UniProtKB-SubCell"/>
</dbReference>
<keyword evidence="3" id="KW-0479">Metal-binding</keyword>
<feature type="compositionally biased region" description="Polar residues" evidence="8">
    <location>
        <begin position="423"/>
        <end position="440"/>
    </location>
</feature>
<dbReference type="FunFam" id="1.10.220.150:FF:000004">
    <property type="entry name" value="Putative ADP-ribosylation factor GTPase-activating protein 2"/>
    <property type="match status" value="1"/>
</dbReference>
<dbReference type="CTD" id="84364"/>
<keyword evidence="10" id="KW-1185">Reference proteome</keyword>
<sequence length="559" mass="60094">MSEAGRQEVQAVFKRLRAAATNKVCFDCGAKNPSWASITYGVFLCIDCSGTHRSLGVHLTFIRSTELDSNWTWFQLRCMQVGGNANAGTFFCHHGCTTTDTNAKYNSRAASLYREKIKGLANNALRTHGTDLWLDGASTVAAITSPQKKEADFFAEHTEHTSGAWESEPAPSVPALISNPAGAALSPDKEDSEPERGPSVDHLGTSPKAATIADCERLSGSAASPRKEVKSSIVCKKKPASAKKGMGGVRKTGGLGAQKVSGQMFNERERQAQATDRQCEQQQQQHQPEDDSIRVTSMRLAYQELELQRKKEEVKLQSADGKKRAQAERLGMGLGARAGISHSVVEEMKTIEQEAPAVSKAKGKFDPFDDAGFTSGPPKYRDNPFALSDSLGGASGGARGWGTDDSGGDGGWSFLDREEVTEVNLSSQSGRSMRQTSSDRPTSRRKVDTSEAAGPAPTSDEAQRKFANARAISSDMFFGRDERAEDDTRVRLESMQGSSAISSADLFGDKKHDSNASMGSALPVAPDMAQFRQGVRTVAGKLSVLANGVMTSIQDRYGS</sequence>
<evidence type="ECO:0000313" key="11">
    <source>
        <dbReference type="RefSeq" id="XP_032814158.1"/>
    </source>
</evidence>
<dbReference type="PRINTS" id="PR00405">
    <property type="entry name" value="REVINTRACTNG"/>
</dbReference>
<evidence type="ECO:0000256" key="7">
    <source>
        <dbReference type="PROSITE-ProRule" id="PRU00288"/>
    </source>
</evidence>
<dbReference type="PANTHER" id="PTHR45686:SF4">
    <property type="entry name" value="ADP-RIBOSYLATION FACTOR GTPASE ACTIVATING PROTEIN 3, ISOFORM H"/>
    <property type="match status" value="1"/>
</dbReference>
<dbReference type="SUPFAM" id="SSF57863">
    <property type="entry name" value="ArfGap/RecO-like zinc finger"/>
    <property type="match status" value="1"/>
</dbReference>
<evidence type="ECO:0000256" key="6">
    <source>
        <dbReference type="ARBA" id="ARBA00022892"/>
    </source>
</evidence>
<feature type="compositionally biased region" description="Low complexity" evidence="8">
    <location>
        <begin position="272"/>
        <end position="286"/>
    </location>
</feature>
<dbReference type="InterPro" id="IPR037278">
    <property type="entry name" value="ARFGAP/RecO"/>
</dbReference>
<dbReference type="Gene3D" id="1.10.220.150">
    <property type="entry name" value="Arf GTPase activating protein"/>
    <property type="match status" value="1"/>
</dbReference>
<evidence type="ECO:0000256" key="8">
    <source>
        <dbReference type="SAM" id="MobiDB-lite"/>
    </source>
</evidence>
<keyword evidence="6" id="KW-0931">ER-Golgi transport</keyword>
<dbReference type="GO" id="GO:0008270">
    <property type="term" value="F:zinc ion binding"/>
    <property type="evidence" value="ECO:0007669"/>
    <property type="project" value="UniProtKB-KW"/>
</dbReference>
<dbReference type="GO" id="GO:0048205">
    <property type="term" value="P:COPI coating of Golgi vesicle"/>
    <property type="evidence" value="ECO:0007669"/>
    <property type="project" value="TreeGrafter"/>
</dbReference>
<feature type="region of interest" description="Disordered" evidence="8">
    <location>
        <begin position="355"/>
        <end position="464"/>
    </location>
</feature>
<keyword evidence="6" id="KW-0813">Transport</keyword>
<evidence type="ECO:0000259" key="9">
    <source>
        <dbReference type="PROSITE" id="PS50115"/>
    </source>
</evidence>
<reference evidence="11" key="1">
    <citation type="submission" date="2025-08" db="UniProtKB">
        <authorList>
            <consortium name="RefSeq"/>
        </authorList>
    </citation>
    <scope>IDENTIFICATION</scope>
    <source>
        <tissue evidence="11">Sperm</tissue>
    </source>
</reference>
<dbReference type="Proteomes" id="UP001318040">
    <property type="component" value="Chromosome 21"/>
</dbReference>
<comment type="subcellular location">
    <subcellularLocation>
        <location evidence="1">Golgi apparatus membrane</location>
        <topology evidence="1">Peripheral membrane protein</topology>
        <orientation evidence="1">Cytoplasmic side</orientation>
    </subcellularLocation>
</comment>